<reference evidence="4 5" key="1">
    <citation type="submission" date="2015-12" db="EMBL/GenBank/DDBJ databases">
        <title>Genome sequence of the marine Rhodobacteraceae strain O3.65, Candidatus Tritonibacter horizontis.</title>
        <authorList>
            <person name="Poehlein A."/>
            <person name="Giebel H.A."/>
            <person name="Voget S."/>
            <person name="Brinkhoff T."/>
        </authorList>
    </citation>
    <scope>NUCLEOTIDE SEQUENCE [LARGE SCALE GENOMIC DNA]</scope>
    <source>
        <strain evidence="4 5">O3.65</strain>
    </source>
</reference>
<accession>A0A132BRC5</accession>
<keyword evidence="5" id="KW-1185">Reference proteome</keyword>
<comment type="caution">
    <text evidence="4">The sequence shown here is derived from an EMBL/GenBank/DDBJ whole genome shotgun (WGS) entry which is preliminary data.</text>
</comment>
<organism evidence="4 5">
    <name type="scientific">Tritonibacter horizontis</name>
    <dbReference type="NCBI Taxonomy" id="1768241"/>
    <lineage>
        <taxon>Bacteria</taxon>
        <taxon>Pseudomonadati</taxon>
        <taxon>Pseudomonadota</taxon>
        <taxon>Alphaproteobacteria</taxon>
        <taxon>Rhodobacterales</taxon>
        <taxon>Paracoccaceae</taxon>
        <taxon>Tritonibacter</taxon>
    </lineage>
</organism>
<protein>
    <submittedName>
        <fullName evidence="4">Regulatory protein LuxO</fullName>
    </submittedName>
</protein>
<proteinExistence type="predicted"/>
<dbReference type="OrthoDB" id="7326651at2"/>
<dbReference type="AlphaFoldDB" id="A0A132BRC5"/>
<dbReference type="GO" id="GO:0000160">
    <property type="term" value="P:phosphorelay signal transduction system"/>
    <property type="evidence" value="ECO:0007669"/>
    <property type="project" value="InterPro"/>
</dbReference>
<dbReference type="Proteomes" id="UP000068382">
    <property type="component" value="Unassembled WGS sequence"/>
</dbReference>
<evidence type="ECO:0000256" key="2">
    <source>
        <dbReference type="PROSITE-ProRule" id="PRU00169"/>
    </source>
</evidence>
<feature type="domain" description="Response regulatory" evidence="3">
    <location>
        <begin position="2"/>
        <end position="118"/>
    </location>
</feature>
<feature type="modified residue" description="4-aspartylphosphate" evidence="2">
    <location>
        <position position="53"/>
    </location>
</feature>
<dbReference type="PANTHER" id="PTHR44591">
    <property type="entry name" value="STRESS RESPONSE REGULATOR PROTEIN 1"/>
    <property type="match status" value="1"/>
</dbReference>
<evidence type="ECO:0000313" key="4">
    <source>
        <dbReference type="EMBL" id="KUP90562.1"/>
    </source>
</evidence>
<dbReference type="PANTHER" id="PTHR44591:SF3">
    <property type="entry name" value="RESPONSE REGULATORY DOMAIN-CONTAINING PROTEIN"/>
    <property type="match status" value="1"/>
</dbReference>
<name>A0A132BRC5_9RHOB</name>
<dbReference type="InterPro" id="IPR050595">
    <property type="entry name" value="Bact_response_regulator"/>
</dbReference>
<dbReference type="InterPro" id="IPR001789">
    <property type="entry name" value="Sig_transdc_resp-reg_receiver"/>
</dbReference>
<keyword evidence="1 2" id="KW-0597">Phosphoprotein</keyword>
<gene>
    <name evidence="4" type="primary">luxO</name>
    <name evidence="4" type="ORF">TRIHO_44270</name>
</gene>
<dbReference type="SUPFAM" id="SSF52172">
    <property type="entry name" value="CheY-like"/>
    <property type="match status" value="1"/>
</dbReference>
<dbReference type="SMART" id="SM00448">
    <property type="entry name" value="REC"/>
    <property type="match status" value="1"/>
</dbReference>
<evidence type="ECO:0000256" key="1">
    <source>
        <dbReference type="ARBA" id="ARBA00022553"/>
    </source>
</evidence>
<evidence type="ECO:0000259" key="3">
    <source>
        <dbReference type="PROSITE" id="PS50110"/>
    </source>
</evidence>
<dbReference type="Pfam" id="PF00072">
    <property type="entry name" value="Response_reg"/>
    <property type="match status" value="1"/>
</dbReference>
<dbReference type="EMBL" id="LPUY01000138">
    <property type="protein sequence ID" value="KUP90562.1"/>
    <property type="molecule type" value="Genomic_DNA"/>
</dbReference>
<dbReference type="RefSeq" id="WP_068248862.1">
    <property type="nucleotide sequence ID" value="NZ_LPUY01000138.1"/>
</dbReference>
<dbReference type="Gene3D" id="3.40.50.2300">
    <property type="match status" value="1"/>
</dbReference>
<sequence>MRILAIDDSPDDLDLITALLDEADGDYTLLAVQNSSEAYASLDDGPVDCVLLDYRLSGESGLAILSTLKERDADCPVILMSGIGSVDVAVDAVRLGASDFLYKDELSAATLKTKIAMALQRAALSKELEQTLQTVKSLPPTSDPEFAKVVKEANLESVMARSLGVLRNMSMAGSSTPVTRAVTGVSGLRDRNPHLFHELVNRYLGVLDPYLRQLTAKSDKPLSEMRAIAHAVGSYAGGPRDLLDIHVAATEIGARQVAPSRAEAVLIEGRLLALELMGLLVDYYRYRRIEPNPERDQN</sequence>
<evidence type="ECO:0000313" key="5">
    <source>
        <dbReference type="Proteomes" id="UP000068382"/>
    </source>
</evidence>
<dbReference type="InterPro" id="IPR011006">
    <property type="entry name" value="CheY-like_superfamily"/>
</dbReference>
<dbReference type="PROSITE" id="PS50110">
    <property type="entry name" value="RESPONSE_REGULATORY"/>
    <property type="match status" value="1"/>
</dbReference>